<sequence>MKISGSCHCQAVKYSVESDGLYPYQKCYCTICRKTSGGEGYAINLSADASSLQVEGEQYLQIYQAMLARDGRKKSEHRRIFCRNCGSHLWASHSAWPELLHPLASSVDSELPTVPCYTHIMLGSKASWVRTFATDQDLCFDDYPEESIAEWHDRVTGI</sequence>
<evidence type="ECO:0000313" key="6">
    <source>
        <dbReference type="EMBL" id="SVB20638.1"/>
    </source>
</evidence>
<protein>
    <recommendedName>
        <fullName evidence="5">CENP-V/GFA domain-containing protein</fullName>
    </recommendedName>
</protein>
<name>A0A382C3I6_9ZZZZ</name>
<dbReference type="InterPro" id="IPR011057">
    <property type="entry name" value="Mss4-like_sf"/>
</dbReference>
<evidence type="ECO:0000256" key="1">
    <source>
        <dbReference type="ARBA" id="ARBA00005495"/>
    </source>
</evidence>
<comment type="similarity">
    <text evidence="1">Belongs to the Gfa family.</text>
</comment>
<dbReference type="GO" id="GO:0046872">
    <property type="term" value="F:metal ion binding"/>
    <property type="evidence" value="ECO:0007669"/>
    <property type="project" value="UniProtKB-KW"/>
</dbReference>
<dbReference type="AlphaFoldDB" id="A0A382C3I6"/>
<proteinExistence type="inferred from homology"/>
<keyword evidence="4" id="KW-0456">Lyase</keyword>
<dbReference type="InterPro" id="IPR006913">
    <property type="entry name" value="CENP-V/GFA"/>
</dbReference>
<dbReference type="Gene3D" id="3.90.1590.10">
    <property type="entry name" value="glutathione-dependent formaldehyde- activating enzyme (gfa)"/>
    <property type="match status" value="1"/>
</dbReference>
<gene>
    <name evidence="6" type="ORF">METZ01_LOCUS173492</name>
</gene>
<dbReference type="SUPFAM" id="SSF51316">
    <property type="entry name" value="Mss4-like"/>
    <property type="match status" value="1"/>
</dbReference>
<feature type="domain" description="CENP-V/GFA" evidence="5">
    <location>
        <begin position="3"/>
        <end position="118"/>
    </location>
</feature>
<accession>A0A382C3I6</accession>
<keyword evidence="3" id="KW-0862">Zinc</keyword>
<evidence type="ECO:0000259" key="5">
    <source>
        <dbReference type="PROSITE" id="PS51891"/>
    </source>
</evidence>
<evidence type="ECO:0000256" key="2">
    <source>
        <dbReference type="ARBA" id="ARBA00022723"/>
    </source>
</evidence>
<dbReference type="PROSITE" id="PS51891">
    <property type="entry name" value="CENP_V_GFA"/>
    <property type="match status" value="1"/>
</dbReference>
<keyword evidence="2" id="KW-0479">Metal-binding</keyword>
<dbReference type="Pfam" id="PF04828">
    <property type="entry name" value="GFA"/>
    <property type="match status" value="1"/>
</dbReference>
<evidence type="ECO:0000256" key="3">
    <source>
        <dbReference type="ARBA" id="ARBA00022833"/>
    </source>
</evidence>
<evidence type="ECO:0000256" key="4">
    <source>
        <dbReference type="ARBA" id="ARBA00023239"/>
    </source>
</evidence>
<dbReference type="PANTHER" id="PTHR33337:SF44">
    <property type="entry name" value="DUF636 DOMAIN PROTEIN (AFU_ORTHOLOGUE AFUA_1G09754)"/>
    <property type="match status" value="1"/>
</dbReference>
<organism evidence="6">
    <name type="scientific">marine metagenome</name>
    <dbReference type="NCBI Taxonomy" id="408172"/>
    <lineage>
        <taxon>unclassified sequences</taxon>
        <taxon>metagenomes</taxon>
        <taxon>ecological metagenomes</taxon>
    </lineage>
</organism>
<dbReference type="GO" id="GO:0016846">
    <property type="term" value="F:carbon-sulfur lyase activity"/>
    <property type="evidence" value="ECO:0007669"/>
    <property type="project" value="InterPro"/>
</dbReference>
<dbReference type="EMBL" id="UINC01032642">
    <property type="protein sequence ID" value="SVB20638.1"/>
    <property type="molecule type" value="Genomic_DNA"/>
</dbReference>
<dbReference type="PANTHER" id="PTHR33337">
    <property type="entry name" value="GFA DOMAIN-CONTAINING PROTEIN"/>
    <property type="match status" value="1"/>
</dbReference>
<reference evidence="6" key="1">
    <citation type="submission" date="2018-05" db="EMBL/GenBank/DDBJ databases">
        <authorList>
            <person name="Lanie J.A."/>
            <person name="Ng W.-L."/>
            <person name="Kazmierczak K.M."/>
            <person name="Andrzejewski T.M."/>
            <person name="Davidsen T.M."/>
            <person name="Wayne K.J."/>
            <person name="Tettelin H."/>
            <person name="Glass J.I."/>
            <person name="Rusch D."/>
            <person name="Podicherti R."/>
            <person name="Tsui H.-C.T."/>
            <person name="Winkler M.E."/>
        </authorList>
    </citation>
    <scope>NUCLEOTIDE SEQUENCE</scope>
</reference>